<feature type="non-terminal residue" evidence="3">
    <location>
        <position position="269"/>
    </location>
</feature>
<dbReference type="Proteomes" id="UP000673691">
    <property type="component" value="Unassembled WGS sequence"/>
</dbReference>
<feature type="transmembrane region" description="Helical" evidence="2">
    <location>
        <begin position="159"/>
        <end position="179"/>
    </location>
</feature>
<dbReference type="AlphaFoldDB" id="A0A8H8DH17"/>
<keyword evidence="4" id="KW-1185">Reference proteome</keyword>
<comment type="caution">
    <text evidence="3">The sequence shown here is derived from an EMBL/GenBank/DDBJ whole genome shotgun (WGS) entry which is preliminary data.</text>
</comment>
<feature type="compositionally biased region" description="Low complexity" evidence="1">
    <location>
        <begin position="90"/>
        <end position="100"/>
    </location>
</feature>
<evidence type="ECO:0000313" key="4">
    <source>
        <dbReference type="Proteomes" id="UP000673691"/>
    </source>
</evidence>
<feature type="region of interest" description="Disordered" evidence="1">
    <location>
        <begin position="202"/>
        <end position="269"/>
    </location>
</feature>
<sequence>MGEAQNQKKKKKKKETSKIGVRAFGGRLHCIAKKKKKNHSEGKNEPSKLRVPRVCSWRGTWPEPGGDVVERENLLGLPPFPKASARFTRSQSSSSSSSSSHRPGTRLGFLLRGAATTMPTSSSTTRGFQSAAGLLGAGETGEKSLRAKVIISGPDRVRALFSAHGFPTLLLLLPLLLMFRAERGGSVRRHRLSGFVLGGPDGHKGKAATGDADAPLVGGGVEGAHQSVAPFARPASSMDKDDEAGVSTASSPRHPVREEFAERSDVDDI</sequence>
<feature type="region of interest" description="Disordered" evidence="1">
    <location>
        <begin position="80"/>
        <end position="106"/>
    </location>
</feature>
<gene>
    <name evidence="3" type="ORF">BJ554DRAFT_1513</name>
</gene>
<evidence type="ECO:0000313" key="3">
    <source>
        <dbReference type="EMBL" id="KAG5458289.1"/>
    </source>
</evidence>
<evidence type="ECO:0000256" key="1">
    <source>
        <dbReference type="SAM" id="MobiDB-lite"/>
    </source>
</evidence>
<reference evidence="3 4" key="1">
    <citation type="journal article" name="Sci. Rep.">
        <title>Genome-scale phylogenetic analyses confirm Olpidium as the closest living zoosporic fungus to the non-flagellated, terrestrial fungi.</title>
        <authorList>
            <person name="Chang Y."/>
            <person name="Rochon D."/>
            <person name="Sekimoto S."/>
            <person name="Wang Y."/>
            <person name="Chovatia M."/>
            <person name="Sandor L."/>
            <person name="Salamov A."/>
            <person name="Grigoriev I.V."/>
            <person name="Stajich J.E."/>
            <person name="Spatafora J.W."/>
        </authorList>
    </citation>
    <scope>NUCLEOTIDE SEQUENCE [LARGE SCALE GENOMIC DNA]</scope>
    <source>
        <strain evidence="3">S191</strain>
    </source>
</reference>
<dbReference type="EMBL" id="JAEFCI010008715">
    <property type="protein sequence ID" value="KAG5458289.1"/>
    <property type="molecule type" value="Genomic_DNA"/>
</dbReference>
<protein>
    <submittedName>
        <fullName evidence="3">Uncharacterized protein</fullName>
    </submittedName>
</protein>
<keyword evidence="2" id="KW-0472">Membrane</keyword>
<name>A0A8H8DH17_9FUNG</name>
<proteinExistence type="predicted"/>
<organism evidence="3 4">
    <name type="scientific">Olpidium bornovanus</name>
    <dbReference type="NCBI Taxonomy" id="278681"/>
    <lineage>
        <taxon>Eukaryota</taxon>
        <taxon>Fungi</taxon>
        <taxon>Fungi incertae sedis</taxon>
        <taxon>Olpidiomycota</taxon>
        <taxon>Olpidiomycotina</taxon>
        <taxon>Olpidiomycetes</taxon>
        <taxon>Olpidiales</taxon>
        <taxon>Olpidiaceae</taxon>
        <taxon>Olpidium</taxon>
    </lineage>
</organism>
<keyword evidence="2" id="KW-0812">Transmembrane</keyword>
<feature type="compositionally biased region" description="Basic and acidic residues" evidence="1">
    <location>
        <begin position="255"/>
        <end position="269"/>
    </location>
</feature>
<evidence type="ECO:0000256" key="2">
    <source>
        <dbReference type="SAM" id="Phobius"/>
    </source>
</evidence>
<accession>A0A8H8DH17</accession>
<feature type="region of interest" description="Disordered" evidence="1">
    <location>
        <begin position="1"/>
        <end position="62"/>
    </location>
</feature>
<feature type="compositionally biased region" description="Basic and acidic residues" evidence="1">
    <location>
        <begin position="39"/>
        <end position="48"/>
    </location>
</feature>
<keyword evidence="2" id="KW-1133">Transmembrane helix</keyword>